<protein>
    <submittedName>
        <fullName evidence="1">Uncharacterized protein</fullName>
    </submittedName>
</protein>
<name>A0A1J5MW95_9BACT</name>
<proteinExistence type="predicted"/>
<evidence type="ECO:0000313" key="1">
    <source>
        <dbReference type="EMBL" id="OIQ50084.1"/>
    </source>
</evidence>
<dbReference type="RefSeq" id="WP_071545553.1">
    <property type="nucleotide sequence ID" value="NZ_LKAQ01000004.1"/>
</dbReference>
<dbReference type="SUPFAM" id="SSF53335">
    <property type="entry name" value="S-adenosyl-L-methionine-dependent methyltransferases"/>
    <property type="match status" value="1"/>
</dbReference>
<dbReference type="Gene3D" id="3.40.50.150">
    <property type="entry name" value="Vaccinia Virus protein VP39"/>
    <property type="match status" value="1"/>
</dbReference>
<dbReference type="Proteomes" id="UP000181901">
    <property type="component" value="Unassembled WGS sequence"/>
</dbReference>
<evidence type="ECO:0000313" key="2">
    <source>
        <dbReference type="Proteomes" id="UP000181901"/>
    </source>
</evidence>
<reference evidence="1 2" key="1">
    <citation type="submission" date="2015-09" db="EMBL/GenBank/DDBJ databases">
        <title>Genome of Desulfovibrio dechloracetivorans BerOc1, a mercury methylating strain isolated from highly hydrocarbons and metals contaminated coastal sediments.</title>
        <authorList>
            <person name="Goni Urriza M."/>
            <person name="Gassie C."/>
            <person name="Bouchez O."/>
            <person name="Klopp C."/>
            <person name="Ranchou-Peyruse A."/>
            <person name="Remy G."/>
        </authorList>
    </citation>
    <scope>NUCLEOTIDE SEQUENCE [LARGE SCALE GENOMIC DNA]</scope>
    <source>
        <strain evidence="1 2">BerOc1</strain>
    </source>
</reference>
<organism evidence="1 2">
    <name type="scientific">Pseudodesulfovibrio hydrargyri</name>
    <dbReference type="NCBI Taxonomy" id="2125990"/>
    <lineage>
        <taxon>Bacteria</taxon>
        <taxon>Pseudomonadati</taxon>
        <taxon>Thermodesulfobacteriota</taxon>
        <taxon>Desulfovibrionia</taxon>
        <taxon>Desulfovibrionales</taxon>
        <taxon>Desulfovibrionaceae</taxon>
    </lineage>
</organism>
<dbReference type="AlphaFoldDB" id="A0A1J5MW95"/>
<sequence>MHYLKQLLDEYGIRGDIAEIGYFHGEGSTPILLEHVEEHGGNFHSMDIFPEDKYYHKALDQLAADNCHVLKGSSVVTGEQWTGGKLDFLFVDGDHGFPRISPDGAQSGIALDVMAWHRHLNVGGLMVFHDYFGTEEEYGQASVLAVEHAVDSLMREPLYSFVGRAGILMAFRKERKGVLLPWWRQKRPARDYVDAWTSLNDRSGTTGEFLVYGSGSAGKQVMDCIREVWGRDVSIAFTHSEAKEPGSAFGCPLIPFAEVREFSGTVVIASIHEKAMAEALESVGMQRLRDFYRYYEFVSWAHVGRYGFPAVTEE</sequence>
<dbReference type="OrthoDB" id="5458825at2"/>
<gene>
    <name evidence="1" type="ORF">BerOc1_02014</name>
</gene>
<accession>A0A1J5MW95</accession>
<dbReference type="EMBL" id="LKAQ01000004">
    <property type="protein sequence ID" value="OIQ50084.1"/>
    <property type="molecule type" value="Genomic_DNA"/>
</dbReference>
<dbReference type="Pfam" id="PF13578">
    <property type="entry name" value="Methyltransf_24"/>
    <property type="match status" value="1"/>
</dbReference>
<keyword evidence="2" id="KW-1185">Reference proteome</keyword>
<comment type="caution">
    <text evidence="1">The sequence shown here is derived from an EMBL/GenBank/DDBJ whole genome shotgun (WGS) entry which is preliminary data.</text>
</comment>
<dbReference type="InterPro" id="IPR029063">
    <property type="entry name" value="SAM-dependent_MTases_sf"/>
</dbReference>